<dbReference type="InterPro" id="IPR024447">
    <property type="entry name" value="YXWGXW_rpt"/>
</dbReference>
<dbReference type="Pfam" id="PF12779">
    <property type="entry name" value="WXXGXW"/>
    <property type="match status" value="2"/>
</dbReference>
<dbReference type="AlphaFoldDB" id="A0A916S0E6"/>
<feature type="chain" id="PRO_5038023546" description="YXWGXW repeat-containing protein" evidence="1">
    <location>
        <begin position="22"/>
        <end position="101"/>
    </location>
</feature>
<evidence type="ECO:0000313" key="3">
    <source>
        <dbReference type="Proteomes" id="UP000648801"/>
    </source>
</evidence>
<dbReference type="RefSeq" id="WP_188760179.1">
    <property type="nucleotide sequence ID" value="NZ_BMJB01000002.1"/>
</dbReference>
<keyword evidence="1" id="KW-0732">Signal</keyword>
<dbReference type="EMBL" id="BMJB01000002">
    <property type="protein sequence ID" value="GGA75349.1"/>
    <property type="molecule type" value="Genomic_DNA"/>
</dbReference>
<gene>
    <name evidence="2" type="ORF">GCM10011507_28390</name>
</gene>
<organism evidence="2 3">
    <name type="scientific">Edaphobacter acidisoli</name>
    <dbReference type="NCBI Taxonomy" id="2040573"/>
    <lineage>
        <taxon>Bacteria</taxon>
        <taxon>Pseudomonadati</taxon>
        <taxon>Acidobacteriota</taxon>
        <taxon>Terriglobia</taxon>
        <taxon>Terriglobales</taxon>
        <taxon>Acidobacteriaceae</taxon>
        <taxon>Edaphobacter</taxon>
    </lineage>
</organism>
<proteinExistence type="predicted"/>
<comment type="caution">
    <text evidence="2">The sequence shown here is derived from an EMBL/GenBank/DDBJ whole genome shotgun (WGS) entry which is preliminary data.</text>
</comment>
<reference evidence="2" key="1">
    <citation type="journal article" date="2014" name="Int. J. Syst. Evol. Microbiol.">
        <title>Complete genome sequence of Corynebacterium casei LMG S-19264T (=DSM 44701T), isolated from a smear-ripened cheese.</title>
        <authorList>
            <consortium name="US DOE Joint Genome Institute (JGI-PGF)"/>
            <person name="Walter F."/>
            <person name="Albersmeier A."/>
            <person name="Kalinowski J."/>
            <person name="Ruckert C."/>
        </authorList>
    </citation>
    <scope>NUCLEOTIDE SEQUENCE</scope>
    <source>
        <strain evidence="2">CGMCC 1.15447</strain>
    </source>
</reference>
<sequence>MKKFLLSAVCAALLSTGVAMAQVSIRIGPPPPPREVVPVRPVGHPDWVWQQGYQRWDGRRYVWVPGTYVAPPYRGARWVPGHWRNGGPRGWVWVPGHWRRR</sequence>
<name>A0A916S0E6_9BACT</name>
<evidence type="ECO:0008006" key="4">
    <source>
        <dbReference type="Google" id="ProtNLM"/>
    </source>
</evidence>
<dbReference type="Proteomes" id="UP000648801">
    <property type="component" value="Unassembled WGS sequence"/>
</dbReference>
<accession>A0A916S0E6</accession>
<keyword evidence="3" id="KW-1185">Reference proteome</keyword>
<reference evidence="2" key="2">
    <citation type="submission" date="2020-09" db="EMBL/GenBank/DDBJ databases">
        <authorList>
            <person name="Sun Q."/>
            <person name="Zhou Y."/>
        </authorList>
    </citation>
    <scope>NUCLEOTIDE SEQUENCE</scope>
    <source>
        <strain evidence="2">CGMCC 1.15447</strain>
    </source>
</reference>
<feature type="signal peptide" evidence="1">
    <location>
        <begin position="1"/>
        <end position="21"/>
    </location>
</feature>
<evidence type="ECO:0000256" key="1">
    <source>
        <dbReference type="SAM" id="SignalP"/>
    </source>
</evidence>
<protein>
    <recommendedName>
        <fullName evidence="4">YXWGXW repeat-containing protein</fullName>
    </recommendedName>
</protein>
<evidence type="ECO:0000313" key="2">
    <source>
        <dbReference type="EMBL" id="GGA75349.1"/>
    </source>
</evidence>